<protein>
    <recommendedName>
        <fullName evidence="2">PID domain-containing protein</fullName>
    </recommendedName>
</protein>
<feature type="domain" description="PID" evidence="2">
    <location>
        <begin position="5"/>
        <end position="169"/>
    </location>
</feature>
<organism evidence="3 4">
    <name type="scientific">Drosophila madeirensis</name>
    <name type="common">Fruit fly</name>
    <dbReference type="NCBI Taxonomy" id="30013"/>
    <lineage>
        <taxon>Eukaryota</taxon>
        <taxon>Metazoa</taxon>
        <taxon>Ecdysozoa</taxon>
        <taxon>Arthropoda</taxon>
        <taxon>Hexapoda</taxon>
        <taxon>Insecta</taxon>
        <taxon>Pterygota</taxon>
        <taxon>Neoptera</taxon>
        <taxon>Endopterygota</taxon>
        <taxon>Diptera</taxon>
        <taxon>Brachycera</taxon>
        <taxon>Muscomorpha</taxon>
        <taxon>Ephydroidea</taxon>
        <taxon>Drosophilidae</taxon>
        <taxon>Drosophila</taxon>
        <taxon>Sophophora</taxon>
    </lineage>
</organism>
<dbReference type="Proteomes" id="UP001500889">
    <property type="component" value="Chromosome O"/>
</dbReference>
<feature type="region of interest" description="Disordered" evidence="1">
    <location>
        <begin position="545"/>
        <end position="582"/>
    </location>
</feature>
<proteinExistence type="predicted"/>
<feature type="compositionally biased region" description="Low complexity" evidence="1">
    <location>
        <begin position="359"/>
        <end position="368"/>
    </location>
</feature>
<evidence type="ECO:0000313" key="4">
    <source>
        <dbReference type="Proteomes" id="UP001500889"/>
    </source>
</evidence>
<feature type="compositionally biased region" description="Basic residues" evidence="1">
    <location>
        <begin position="413"/>
        <end position="426"/>
    </location>
</feature>
<feature type="compositionally biased region" description="Polar residues" evidence="1">
    <location>
        <begin position="227"/>
        <end position="238"/>
    </location>
</feature>
<dbReference type="PANTHER" id="PTHR21219">
    <property type="entry name" value="FI19613P1"/>
    <property type="match status" value="1"/>
</dbReference>
<keyword evidence="4" id="KW-1185">Reference proteome</keyword>
<reference evidence="3 4" key="1">
    <citation type="submission" date="2024-02" db="EMBL/GenBank/DDBJ databases">
        <title>A chromosome-level genome assembly of Drosophila madeirensis, a fruit fly species endemic to Madeira island.</title>
        <authorList>
            <person name="Tomihara K."/>
            <person name="Llopart A."/>
            <person name="Yamamoto D."/>
        </authorList>
    </citation>
    <scope>NUCLEOTIDE SEQUENCE [LARGE SCALE GENOMIC DNA]</scope>
    <source>
        <strain evidence="3 4">RF1</strain>
    </source>
</reference>
<feature type="compositionally biased region" description="Polar residues" evidence="1">
    <location>
        <begin position="638"/>
        <end position="652"/>
    </location>
</feature>
<dbReference type="EMBL" id="AP029263">
    <property type="protein sequence ID" value="BFF88902.1"/>
    <property type="molecule type" value="Genomic_DNA"/>
</dbReference>
<name>A0AAU9F6H3_DROMD</name>
<feature type="compositionally biased region" description="Gly residues" evidence="1">
    <location>
        <begin position="401"/>
        <end position="412"/>
    </location>
</feature>
<dbReference type="SUPFAM" id="SSF50729">
    <property type="entry name" value="PH domain-like"/>
    <property type="match status" value="1"/>
</dbReference>
<feature type="compositionally biased region" description="Basic residues" evidence="1">
    <location>
        <begin position="661"/>
        <end position="680"/>
    </location>
</feature>
<dbReference type="CDD" id="cd01217">
    <property type="entry name" value="PTB_CG12581"/>
    <property type="match status" value="1"/>
</dbReference>
<feature type="region of interest" description="Disordered" evidence="1">
    <location>
        <begin position="193"/>
        <end position="254"/>
    </location>
</feature>
<gene>
    <name evidence="3" type="ORF">DMAD_07788</name>
</gene>
<dbReference type="InterPro" id="IPR006020">
    <property type="entry name" value="PTB/PI_dom"/>
</dbReference>
<evidence type="ECO:0000259" key="2">
    <source>
        <dbReference type="SMART" id="SM00462"/>
    </source>
</evidence>
<evidence type="ECO:0000313" key="3">
    <source>
        <dbReference type="EMBL" id="BFF88902.1"/>
    </source>
</evidence>
<sequence>MGDSTPICRCRVLYLGSAVPRQSKDGLQGIQEPLRSLYPSEGAVGAKGIDSWLSVWSNGILLENVDENLKQITRFFPIESLHYCAAVRQVLIPERGNSHPEPKFLPLDSPFARMPRAQHPPIFAAILRRTTGIKVLECHVFICKREAAANALVRCCFHAYADNSYARQLETGSTAGGGGSSVYGTVKSATGSKSNGDLANGNGNGSGNGHGSHHLSIAAQGGWRSRAGSTTTLNSLGRASNGHAPNGSALGMNGGSTGSAAEGYTSVKNFYGSSADLNVTGDDGDASLYNGDENHKVWSGSQDQLDSIGPAESPYEMYTGNTSTLGRPLRARQMSAPIDVAPPPVKEERKQKRDKKSSKSSGSQSLSGTLIRPKPMHPAAMHRSGLPSSAGPGSVIYGPVSGHGHGQGQGHGHGPHSHSARYHTISHRGFPPGPPPPSHMVHHPQAQLSHQHHMQMHHAAHQHMGGMPPLQIPVMMPQQYATLQPSRSTSKKKKKDKKSGGGGGGVPVGMPIVPPIYAYHQQQAMGGVPPPQMAQSMIGEPRPLGMSSRKMAASMGNGLDDSGNSGAESPSPGGTGIYKRKGHLNERAFSYSIRQEHRSRSHGSLASLQFNPPDMKKEREIAQMVAGLDLNEGERQMGPSTLQRKQAAMTMTNGGGPGQHPHPHAHAPHPHQHPHQHPHPHAIYGPLGPSSSFGKPRR</sequence>
<dbReference type="InterPro" id="IPR011993">
    <property type="entry name" value="PH-like_dom_sf"/>
</dbReference>
<evidence type="ECO:0000256" key="1">
    <source>
        <dbReference type="SAM" id="MobiDB-lite"/>
    </source>
</evidence>
<feature type="compositionally biased region" description="Polar residues" evidence="1">
    <location>
        <begin position="689"/>
        <end position="698"/>
    </location>
</feature>
<dbReference type="SMART" id="SM00462">
    <property type="entry name" value="PTB"/>
    <property type="match status" value="1"/>
</dbReference>
<dbReference type="AlphaFoldDB" id="A0AAU9F6H3"/>
<feature type="region of interest" description="Disordered" evidence="1">
    <location>
        <begin position="482"/>
        <end position="508"/>
    </location>
</feature>
<dbReference type="Gene3D" id="2.30.29.30">
    <property type="entry name" value="Pleckstrin-homology domain (PH domain)/Phosphotyrosine-binding domain (PTB)"/>
    <property type="match status" value="1"/>
</dbReference>
<dbReference type="PANTHER" id="PTHR21219:SF3">
    <property type="entry name" value="FI19613P1"/>
    <property type="match status" value="1"/>
</dbReference>
<feature type="region of interest" description="Disordered" evidence="1">
    <location>
        <begin position="284"/>
        <end position="454"/>
    </location>
</feature>
<feature type="region of interest" description="Disordered" evidence="1">
    <location>
        <begin position="630"/>
        <end position="698"/>
    </location>
</feature>
<accession>A0AAU9F6H3</accession>